<dbReference type="SUPFAM" id="SSF56801">
    <property type="entry name" value="Acetyl-CoA synthetase-like"/>
    <property type="match status" value="1"/>
</dbReference>
<feature type="domain" description="AMP-dependent synthetase/ligase" evidence="4">
    <location>
        <begin position="71"/>
        <end position="496"/>
    </location>
</feature>
<sequence length="684" mass="73668">MVRKASYTPSTTAQLPQYSTGVHFVTEPNETRPIVLSSEGPAAEAPVTVMQVLKEIVAGPLKDTPALRQQKDPKESPATAAWKIWSWSEYYADIIKVSKTLIHLGFQSHDCVNIIGFNSPEWHLANMGAIAAGGVAAGIYTTNLPDACKYISAHSNAKVVVVEGVAQLKKFLTIRDSLPSLAALVVYGEAVPDSANEAGKVPVYSWEAFLELGSAVSETDVNARIDGQKPGDLCTLIYTSGTTGPPKAVMLSHDNVTWTQKGTILHSPHLLKEKKHAIVSYLPLSHIAAQSLDIHLPQTLARLGCECLVTFARPDALKGSLKDTLVASRPTLFFGVPRVWEKFAEGMKAVGATIKGTKAKISAWGKRLGAKGYDTAQLDTRRTRSPFGHAIASKLVFSKAKAALGLDRCMQLASGAAPISMTTLEYFGQLNIYIQEVYGMSENTGPHCAGKFDYFIAGTCGIVLPGVETKIDHVAGRDPEGEGEICMRGRHVMLGYMKDPEKTKAVIDAEGYLHSGDVGRVDPATGILKITGRIKELIITAGGENIAPVPIEEAIKKLVPAVSNVMLVGDRQKYNSVLITLMLQDDGEGGFTDKLVRASTTVSDASKTVAEAKNDPKWKEYIEAGIKAYNSGETCVSNAQKVQKFAILDSDFSIPGGELTPTMKLKRDIVCSKYESVISTLYAE</sequence>
<comment type="caution">
    <text evidence="5">The sequence shown here is derived from an EMBL/GenBank/DDBJ whole genome shotgun (WGS) entry which is preliminary data.</text>
</comment>
<evidence type="ECO:0000256" key="3">
    <source>
        <dbReference type="ARBA" id="ARBA00023098"/>
    </source>
</evidence>
<dbReference type="InterPro" id="IPR000873">
    <property type="entry name" value="AMP-dep_synth/lig_dom"/>
</dbReference>
<dbReference type="PANTHER" id="PTHR43272:SF32">
    <property type="entry name" value="AMP-DEPENDENT SYNTHETASE_LIGASE DOMAIN-CONTAINING PROTEIN"/>
    <property type="match status" value="1"/>
</dbReference>
<reference evidence="5 6" key="1">
    <citation type="journal article" date="2015" name="Genome Biol. Evol.">
        <title>Comparative Genomics of a Bacterivorous Green Alga Reveals Evolutionary Causalities and Consequences of Phago-Mixotrophic Mode of Nutrition.</title>
        <authorList>
            <person name="Burns J.A."/>
            <person name="Paasch A."/>
            <person name="Narechania A."/>
            <person name="Kim E."/>
        </authorList>
    </citation>
    <scope>NUCLEOTIDE SEQUENCE [LARGE SCALE GENOMIC DNA]</scope>
    <source>
        <strain evidence="5 6">PLY_AMNH</strain>
    </source>
</reference>
<keyword evidence="2" id="KW-0276">Fatty acid metabolism</keyword>
<dbReference type="InterPro" id="IPR020845">
    <property type="entry name" value="AMP-binding_CS"/>
</dbReference>
<keyword evidence="1" id="KW-0436">Ligase</keyword>
<dbReference type="InterPro" id="IPR042099">
    <property type="entry name" value="ANL_N_sf"/>
</dbReference>
<keyword evidence="3" id="KW-0443">Lipid metabolism</keyword>
<protein>
    <recommendedName>
        <fullName evidence="4">AMP-dependent synthetase/ligase domain-containing protein</fullName>
    </recommendedName>
</protein>
<dbReference type="PANTHER" id="PTHR43272">
    <property type="entry name" value="LONG-CHAIN-FATTY-ACID--COA LIGASE"/>
    <property type="match status" value="1"/>
</dbReference>
<evidence type="ECO:0000256" key="2">
    <source>
        <dbReference type="ARBA" id="ARBA00022832"/>
    </source>
</evidence>
<dbReference type="GO" id="GO:0005783">
    <property type="term" value="C:endoplasmic reticulum"/>
    <property type="evidence" value="ECO:0007669"/>
    <property type="project" value="TreeGrafter"/>
</dbReference>
<keyword evidence="6" id="KW-1185">Reference proteome</keyword>
<evidence type="ECO:0000259" key="4">
    <source>
        <dbReference type="Pfam" id="PF00501"/>
    </source>
</evidence>
<evidence type="ECO:0000313" key="6">
    <source>
        <dbReference type="Proteomes" id="UP001190700"/>
    </source>
</evidence>
<dbReference type="EMBL" id="LGRX02025988">
    <property type="protein sequence ID" value="KAK3251540.1"/>
    <property type="molecule type" value="Genomic_DNA"/>
</dbReference>
<dbReference type="PROSITE" id="PS00455">
    <property type="entry name" value="AMP_BINDING"/>
    <property type="match status" value="1"/>
</dbReference>
<dbReference type="GO" id="GO:0016020">
    <property type="term" value="C:membrane"/>
    <property type="evidence" value="ECO:0007669"/>
    <property type="project" value="TreeGrafter"/>
</dbReference>
<name>A0AAE0CCD7_9CHLO</name>
<dbReference type="AlphaFoldDB" id="A0AAE0CCD7"/>
<gene>
    <name evidence="5" type="ORF">CYMTET_39129</name>
</gene>
<dbReference type="Gene3D" id="3.40.50.12780">
    <property type="entry name" value="N-terminal domain of ligase-like"/>
    <property type="match status" value="2"/>
</dbReference>
<organism evidence="5 6">
    <name type="scientific">Cymbomonas tetramitiformis</name>
    <dbReference type="NCBI Taxonomy" id="36881"/>
    <lineage>
        <taxon>Eukaryota</taxon>
        <taxon>Viridiplantae</taxon>
        <taxon>Chlorophyta</taxon>
        <taxon>Pyramimonadophyceae</taxon>
        <taxon>Pyramimonadales</taxon>
        <taxon>Pyramimonadaceae</taxon>
        <taxon>Cymbomonas</taxon>
    </lineage>
</organism>
<dbReference type="Proteomes" id="UP001190700">
    <property type="component" value="Unassembled WGS sequence"/>
</dbReference>
<dbReference type="Pfam" id="PF23562">
    <property type="entry name" value="AMP-binding_C_3"/>
    <property type="match status" value="1"/>
</dbReference>
<evidence type="ECO:0000256" key="1">
    <source>
        <dbReference type="ARBA" id="ARBA00022598"/>
    </source>
</evidence>
<dbReference type="Pfam" id="PF00501">
    <property type="entry name" value="AMP-binding"/>
    <property type="match status" value="1"/>
</dbReference>
<accession>A0AAE0CCD7</accession>
<dbReference type="GO" id="GO:0004467">
    <property type="term" value="F:long-chain fatty acid-CoA ligase activity"/>
    <property type="evidence" value="ECO:0007669"/>
    <property type="project" value="TreeGrafter"/>
</dbReference>
<evidence type="ECO:0000313" key="5">
    <source>
        <dbReference type="EMBL" id="KAK3251540.1"/>
    </source>
</evidence>
<proteinExistence type="predicted"/>